<protein>
    <submittedName>
        <fullName evidence="2">Uncharacterized protein</fullName>
    </submittedName>
</protein>
<accession>A0A7J7KHA3</accession>
<comment type="caution">
    <text evidence="2">The sequence shown here is derived from an EMBL/GenBank/DDBJ whole genome shotgun (WGS) entry which is preliminary data.</text>
</comment>
<keyword evidence="3" id="KW-1185">Reference proteome</keyword>
<name>A0A7J7KHA3_BUGNE</name>
<sequence length="66" mass="6770">MENPPPTGATVTLCLRIIASPCFGAILIMENTSVLSLGAMFPHPSLPSAPILLAGVSILLSAAIRL</sequence>
<gene>
    <name evidence="2" type="ORF">EB796_004062</name>
</gene>
<organism evidence="2 3">
    <name type="scientific">Bugula neritina</name>
    <name type="common">Brown bryozoan</name>
    <name type="synonym">Sertularia neritina</name>
    <dbReference type="NCBI Taxonomy" id="10212"/>
    <lineage>
        <taxon>Eukaryota</taxon>
        <taxon>Metazoa</taxon>
        <taxon>Spiralia</taxon>
        <taxon>Lophotrochozoa</taxon>
        <taxon>Bryozoa</taxon>
        <taxon>Gymnolaemata</taxon>
        <taxon>Cheilostomatida</taxon>
        <taxon>Flustrina</taxon>
        <taxon>Buguloidea</taxon>
        <taxon>Bugulidae</taxon>
        <taxon>Bugula</taxon>
    </lineage>
</organism>
<evidence type="ECO:0000313" key="3">
    <source>
        <dbReference type="Proteomes" id="UP000593567"/>
    </source>
</evidence>
<keyword evidence="1" id="KW-0472">Membrane</keyword>
<feature type="transmembrane region" description="Helical" evidence="1">
    <location>
        <begin position="48"/>
        <end position="64"/>
    </location>
</feature>
<reference evidence="2" key="1">
    <citation type="submission" date="2020-06" db="EMBL/GenBank/DDBJ databases">
        <title>Draft genome of Bugula neritina, a colonial animal packing powerful symbionts and potential medicines.</title>
        <authorList>
            <person name="Rayko M."/>
        </authorList>
    </citation>
    <scope>NUCLEOTIDE SEQUENCE [LARGE SCALE GENOMIC DNA]</scope>
    <source>
        <strain evidence="2">Kwan_BN1</strain>
    </source>
</reference>
<dbReference type="Proteomes" id="UP000593567">
    <property type="component" value="Unassembled WGS sequence"/>
</dbReference>
<evidence type="ECO:0000313" key="2">
    <source>
        <dbReference type="EMBL" id="KAF6037627.1"/>
    </source>
</evidence>
<keyword evidence="1" id="KW-1133">Transmembrane helix</keyword>
<keyword evidence="1" id="KW-0812">Transmembrane</keyword>
<evidence type="ECO:0000256" key="1">
    <source>
        <dbReference type="SAM" id="Phobius"/>
    </source>
</evidence>
<dbReference type="EMBL" id="VXIV02000538">
    <property type="protein sequence ID" value="KAF6037627.1"/>
    <property type="molecule type" value="Genomic_DNA"/>
</dbReference>
<proteinExistence type="predicted"/>
<dbReference type="AlphaFoldDB" id="A0A7J7KHA3"/>